<proteinExistence type="inferred from homology"/>
<gene>
    <name evidence="8" type="ORF">NLI96_g4731</name>
</gene>
<evidence type="ECO:0000313" key="9">
    <source>
        <dbReference type="Proteomes" id="UP001212997"/>
    </source>
</evidence>
<feature type="transmembrane region" description="Helical" evidence="7">
    <location>
        <begin position="153"/>
        <end position="180"/>
    </location>
</feature>
<dbReference type="GO" id="GO:0016020">
    <property type="term" value="C:membrane"/>
    <property type="evidence" value="ECO:0007669"/>
    <property type="project" value="UniProtKB-SubCell"/>
</dbReference>
<feature type="transmembrane region" description="Helical" evidence="7">
    <location>
        <begin position="114"/>
        <end position="141"/>
    </location>
</feature>
<accession>A0AAD5YJU5</accession>
<evidence type="ECO:0000256" key="6">
    <source>
        <dbReference type="ARBA" id="ARBA00023136"/>
    </source>
</evidence>
<evidence type="ECO:0000256" key="1">
    <source>
        <dbReference type="ARBA" id="ARBA00004141"/>
    </source>
</evidence>
<dbReference type="FunFam" id="1.20.1250.20:FF:000171">
    <property type="entry name" value="MFS general substrate transporter"/>
    <property type="match status" value="1"/>
</dbReference>
<evidence type="ECO:0000256" key="3">
    <source>
        <dbReference type="ARBA" id="ARBA00022448"/>
    </source>
</evidence>
<keyword evidence="3" id="KW-0813">Transport</keyword>
<comment type="caution">
    <text evidence="8">The sequence shown here is derived from an EMBL/GenBank/DDBJ whole genome shotgun (WGS) entry which is preliminary data.</text>
</comment>
<keyword evidence="4 7" id="KW-0812">Transmembrane</keyword>
<dbReference type="PANTHER" id="PTHR23511:SF12">
    <property type="entry name" value="TRANSPORTER, PUTATIVE (AFU_ORTHOLOGUE AFUA_7G01740)-RELATED"/>
    <property type="match status" value="1"/>
</dbReference>
<feature type="transmembrane region" description="Helical" evidence="7">
    <location>
        <begin position="200"/>
        <end position="223"/>
    </location>
</feature>
<dbReference type="PANTHER" id="PTHR23511">
    <property type="entry name" value="SYNAPTIC VESICLE GLYCOPROTEIN 2"/>
    <property type="match status" value="1"/>
</dbReference>
<reference evidence="8" key="1">
    <citation type="submission" date="2022-07" db="EMBL/GenBank/DDBJ databases">
        <title>Genome Sequence of Physisporinus lineatus.</title>
        <authorList>
            <person name="Buettner E."/>
        </authorList>
    </citation>
    <scope>NUCLEOTIDE SEQUENCE</scope>
    <source>
        <strain evidence="8">VT162</strain>
    </source>
</reference>
<comment type="similarity">
    <text evidence="2">Belongs to the major facilitator superfamily.</text>
</comment>
<dbReference type="SUPFAM" id="SSF103473">
    <property type="entry name" value="MFS general substrate transporter"/>
    <property type="match status" value="1"/>
</dbReference>
<organism evidence="8 9">
    <name type="scientific">Meripilus lineatus</name>
    <dbReference type="NCBI Taxonomy" id="2056292"/>
    <lineage>
        <taxon>Eukaryota</taxon>
        <taxon>Fungi</taxon>
        <taxon>Dikarya</taxon>
        <taxon>Basidiomycota</taxon>
        <taxon>Agaricomycotina</taxon>
        <taxon>Agaricomycetes</taxon>
        <taxon>Polyporales</taxon>
        <taxon>Meripilaceae</taxon>
        <taxon>Meripilus</taxon>
    </lineage>
</organism>
<dbReference type="GO" id="GO:0022857">
    <property type="term" value="F:transmembrane transporter activity"/>
    <property type="evidence" value="ECO:0007669"/>
    <property type="project" value="InterPro"/>
</dbReference>
<feature type="transmembrane region" description="Helical" evidence="7">
    <location>
        <begin position="391"/>
        <end position="410"/>
    </location>
</feature>
<evidence type="ECO:0008006" key="10">
    <source>
        <dbReference type="Google" id="ProtNLM"/>
    </source>
</evidence>
<evidence type="ECO:0000256" key="4">
    <source>
        <dbReference type="ARBA" id="ARBA00022692"/>
    </source>
</evidence>
<keyword evidence="9" id="KW-1185">Reference proteome</keyword>
<evidence type="ECO:0000313" key="8">
    <source>
        <dbReference type="EMBL" id="KAJ3485771.1"/>
    </source>
</evidence>
<dbReference type="AlphaFoldDB" id="A0AAD5YJU5"/>
<evidence type="ECO:0000256" key="7">
    <source>
        <dbReference type="SAM" id="Phobius"/>
    </source>
</evidence>
<name>A0AAD5YJU5_9APHY</name>
<keyword evidence="5 7" id="KW-1133">Transmembrane helix</keyword>
<dbReference type="Pfam" id="PF00083">
    <property type="entry name" value="Sugar_tr"/>
    <property type="match status" value="1"/>
</dbReference>
<dbReference type="Proteomes" id="UP001212997">
    <property type="component" value="Unassembled WGS sequence"/>
</dbReference>
<keyword evidence="6 7" id="KW-0472">Membrane</keyword>
<dbReference type="InterPro" id="IPR036259">
    <property type="entry name" value="MFS_trans_sf"/>
</dbReference>
<evidence type="ECO:0000256" key="5">
    <source>
        <dbReference type="ARBA" id="ARBA00022989"/>
    </source>
</evidence>
<feature type="transmembrane region" description="Helical" evidence="7">
    <location>
        <begin position="449"/>
        <end position="472"/>
    </location>
</feature>
<dbReference type="Gene3D" id="1.20.1250.20">
    <property type="entry name" value="MFS general substrate transporter like domains"/>
    <property type="match status" value="1"/>
</dbReference>
<dbReference type="InterPro" id="IPR011701">
    <property type="entry name" value="MFS"/>
</dbReference>
<feature type="transmembrane region" description="Helical" evidence="7">
    <location>
        <begin position="478"/>
        <end position="499"/>
    </location>
</feature>
<comment type="subcellular location">
    <subcellularLocation>
        <location evidence="1">Membrane</location>
        <topology evidence="1">Multi-pass membrane protein</topology>
    </subcellularLocation>
</comment>
<sequence>MSNLSPKDDKTDVLTATAVDLGDSHYRTVDVFNDTDSGVDPVYHAKATLLNEAIQHIGMGRYQIVTGLILSPVVAEFGFEGPFLKLGQNIGLLVGAAFWGVACDVWGRKSAFNITLFITGVFAVAAGGSPNAVALCSLAAVWSVEFIPASHQYLLTVLSIWWAFGQLFGSLIAWPLIANFSCDGTTPETCPRSSNQGWRYFTYAMGGLMLLLWILRFFVFHLYESPKYLMGRGKDEEAIVVLRKVAEYNGKECSLTVDDLREAGRQAGSEKGDTDILDPEKAEEPGFDTSAYGAVVRKLSKFDLGHVKPLFATRKLAYSTSLLIILWALIGLAFPLYNGFVTYFLQTRGADFGDGSLYITYRNQVILSVIGVPGALIAGWLVEVPYLGRKGTLAISTILTGVFLFAATAARTSDALLGWNCGYTFTSNVMYGVLYAVSPELFPTKDRGTGNAIVATANRVFGIMAPIIALYADLSTPVPIYVSGALFLISGFIALLLPFEPRGKASL</sequence>
<protein>
    <recommendedName>
        <fullName evidence="10">Major facilitator superfamily (MFS) profile domain-containing protein</fullName>
    </recommendedName>
</protein>
<feature type="transmembrane region" description="Helical" evidence="7">
    <location>
        <begin position="416"/>
        <end position="437"/>
    </location>
</feature>
<evidence type="ECO:0000256" key="2">
    <source>
        <dbReference type="ARBA" id="ARBA00008335"/>
    </source>
</evidence>
<feature type="transmembrane region" description="Helical" evidence="7">
    <location>
        <begin position="365"/>
        <end position="384"/>
    </location>
</feature>
<dbReference type="InterPro" id="IPR005828">
    <property type="entry name" value="MFS_sugar_transport-like"/>
</dbReference>
<dbReference type="EMBL" id="JANAWD010000142">
    <property type="protein sequence ID" value="KAJ3485771.1"/>
    <property type="molecule type" value="Genomic_DNA"/>
</dbReference>
<dbReference type="Pfam" id="PF07690">
    <property type="entry name" value="MFS_1"/>
    <property type="match status" value="1"/>
</dbReference>
<feature type="transmembrane region" description="Helical" evidence="7">
    <location>
        <begin position="322"/>
        <end position="345"/>
    </location>
</feature>